<feature type="region of interest" description="Disordered" evidence="1">
    <location>
        <begin position="26"/>
        <end position="46"/>
    </location>
</feature>
<keyword evidence="3" id="KW-1185">Reference proteome</keyword>
<protein>
    <submittedName>
        <fullName evidence="2">Uncharacterized protein</fullName>
    </submittedName>
</protein>
<evidence type="ECO:0000313" key="2">
    <source>
        <dbReference type="EMBL" id="ERL64302.1"/>
    </source>
</evidence>
<dbReference type="EMBL" id="KI271600">
    <property type="protein sequence ID" value="ERL64302.1"/>
    <property type="molecule type" value="Genomic_DNA"/>
</dbReference>
<evidence type="ECO:0000313" key="3">
    <source>
        <dbReference type="Proteomes" id="UP000030647"/>
    </source>
</evidence>
<gene>
    <name evidence="2" type="ORF">L248_1070</name>
</gene>
<dbReference type="HOGENOM" id="CLU_3185256_0_0_9"/>
<dbReference type="AlphaFoldDB" id="U4TS49"/>
<feature type="compositionally biased region" description="Polar residues" evidence="1">
    <location>
        <begin position="26"/>
        <end position="36"/>
    </location>
</feature>
<accession>U4TS49</accession>
<dbReference type="Proteomes" id="UP000030647">
    <property type="component" value="Unassembled WGS sequence"/>
</dbReference>
<evidence type="ECO:0000256" key="1">
    <source>
        <dbReference type="SAM" id="MobiDB-lite"/>
    </source>
</evidence>
<name>U4TS49_9LACO</name>
<organism evidence="2 3">
    <name type="scientific">Schleiferilactobacillus shenzhenensis LY-73</name>
    <dbReference type="NCBI Taxonomy" id="1231336"/>
    <lineage>
        <taxon>Bacteria</taxon>
        <taxon>Bacillati</taxon>
        <taxon>Bacillota</taxon>
        <taxon>Bacilli</taxon>
        <taxon>Lactobacillales</taxon>
        <taxon>Lactobacillaceae</taxon>
        <taxon>Schleiferilactobacillus</taxon>
    </lineage>
</organism>
<sequence length="46" mass="5003">MLDGCCAHCFCSFKYAADRKAISSTNSRSTSTQMDESSAGCVMPFR</sequence>
<proteinExistence type="predicted"/>
<reference evidence="3" key="1">
    <citation type="journal article" date="2013" name="Genome Announc.">
        <title>Whole-Genome Sequencing of Lactobacillus shenzhenensis Strain LY-73T.</title>
        <authorList>
            <person name="Lin Z."/>
            <person name="Liu Z."/>
            <person name="Yang R."/>
            <person name="Zou Y."/>
            <person name="Wan D."/>
            <person name="Chen J."/>
            <person name="Guo M."/>
            <person name="Zhao J."/>
            <person name="Fang C."/>
            <person name="Yang R."/>
            <person name="Liu F."/>
        </authorList>
    </citation>
    <scope>NUCLEOTIDE SEQUENCE [LARGE SCALE GENOMIC DNA]</scope>
    <source>
        <strain evidence="3">LY-73</strain>
    </source>
</reference>